<dbReference type="Proteomes" id="UP000006038">
    <property type="component" value="Chromosome 6"/>
</dbReference>
<evidence type="ECO:0000313" key="8">
    <source>
        <dbReference type="EnsemblPlants" id="OB06G13740.1"/>
    </source>
</evidence>
<protein>
    <recommendedName>
        <fullName evidence="7">AP2/ERF domain-containing protein</fullName>
    </recommendedName>
</protein>
<dbReference type="PROSITE" id="PS51032">
    <property type="entry name" value="AP2_ERF"/>
    <property type="match status" value="1"/>
</dbReference>
<evidence type="ECO:0000256" key="1">
    <source>
        <dbReference type="ARBA" id="ARBA00004123"/>
    </source>
</evidence>
<proteinExistence type="predicted"/>
<dbReference type="EnsemblPlants" id="OB06G13740.1">
    <property type="protein sequence ID" value="OB06G13740.1"/>
    <property type="gene ID" value="OB06G13740"/>
</dbReference>
<evidence type="ECO:0000256" key="6">
    <source>
        <dbReference type="SAM" id="MobiDB-lite"/>
    </source>
</evidence>
<reference evidence="8" key="1">
    <citation type="journal article" date="2013" name="Nat. Commun.">
        <title>Whole-genome sequencing of Oryza brachyantha reveals mechanisms underlying Oryza genome evolution.</title>
        <authorList>
            <person name="Chen J."/>
            <person name="Huang Q."/>
            <person name="Gao D."/>
            <person name="Wang J."/>
            <person name="Lang Y."/>
            <person name="Liu T."/>
            <person name="Li B."/>
            <person name="Bai Z."/>
            <person name="Luis Goicoechea J."/>
            <person name="Liang C."/>
            <person name="Chen C."/>
            <person name="Zhang W."/>
            <person name="Sun S."/>
            <person name="Liao Y."/>
            <person name="Zhang X."/>
            <person name="Yang L."/>
            <person name="Song C."/>
            <person name="Wang M."/>
            <person name="Shi J."/>
            <person name="Liu G."/>
            <person name="Liu J."/>
            <person name="Zhou H."/>
            <person name="Zhou W."/>
            <person name="Yu Q."/>
            <person name="An N."/>
            <person name="Chen Y."/>
            <person name="Cai Q."/>
            <person name="Wang B."/>
            <person name="Liu B."/>
            <person name="Min J."/>
            <person name="Huang Y."/>
            <person name="Wu H."/>
            <person name="Li Z."/>
            <person name="Zhang Y."/>
            <person name="Yin Y."/>
            <person name="Song W."/>
            <person name="Jiang J."/>
            <person name="Jackson S.A."/>
            <person name="Wing R.A."/>
            <person name="Wang J."/>
            <person name="Chen M."/>
        </authorList>
    </citation>
    <scope>NUCLEOTIDE SEQUENCE [LARGE SCALE GENOMIC DNA]</scope>
    <source>
        <strain evidence="8">cv. IRGC 101232</strain>
    </source>
</reference>
<dbReference type="Gramene" id="OB06G13740.1">
    <property type="protein sequence ID" value="OB06G13740.1"/>
    <property type="gene ID" value="OB06G13740"/>
</dbReference>
<organism evidence="8">
    <name type="scientific">Oryza brachyantha</name>
    <name type="common">malo sina</name>
    <dbReference type="NCBI Taxonomy" id="4533"/>
    <lineage>
        <taxon>Eukaryota</taxon>
        <taxon>Viridiplantae</taxon>
        <taxon>Streptophyta</taxon>
        <taxon>Embryophyta</taxon>
        <taxon>Tracheophyta</taxon>
        <taxon>Spermatophyta</taxon>
        <taxon>Magnoliopsida</taxon>
        <taxon>Liliopsida</taxon>
        <taxon>Poales</taxon>
        <taxon>Poaceae</taxon>
        <taxon>BOP clade</taxon>
        <taxon>Oryzoideae</taxon>
        <taxon>Oryzeae</taxon>
        <taxon>Oryzinae</taxon>
        <taxon>Oryza</taxon>
    </lineage>
</organism>
<keyword evidence="9" id="KW-1185">Reference proteome</keyword>
<dbReference type="InterPro" id="IPR050913">
    <property type="entry name" value="AP2/ERF_ERF"/>
</dbReference>
<dbReference type="PANTHER" id="PTHR31194:SF140">
    <property type="entry name" value="ETHYLENE-RESPONSIVE TRANSCRIPTION FACTOR CRF2"/>
    <property type="match status" value="1"/>
</dbReference>
<dbReference type="InterPro" id="IPR001471">
    <property type="entry name" value="AP2/ERF_dom"/>
</dbReference>
<accession>J3MBI0</accession>
<comment type="subcellular location">
    <subcellularLocation>
        <location evidence="1">Nucleus</location>
    </subcellularLocation>
</comment>
<sequence>VWLGTFDTAEEAARVYDHAAIRLHGPSATTNFPVPRAALPSPPPPPPLLAANAAAASGYDESSDESQLVTSPVSVLRSMPAQKPATATPKKEAREEDDCAGHTHKNPSPDDMFSQFTGDALNISPPDDDMFDGISFGDPTPPAPWFDDDCMTPLGHVSTDDEYPMMSTSLLDDDLGDLPPWPEVESLFSNDIIGDEPVAAEPHPPL</sequence>
<evidence type="ECO:0000256" key="3">
    <source>
        <dbReference type="ARBA" id="ARBA00023125"/>
    </source>
</evidence>
<dbReference type="GO" id="GO:0003700">
    <property type="term" value="F:DNA-binding transcription factor activity"/>
    <property type="evidence" value="ECO:0007669"/>
    <property type="project" value="InterPro"/>
</dbReference>
<evidence type="ECO:0000256" key="5">
    <source>
        <dbReference type="ARBA" id="ARBA00023242"/>
    </source>
</evidence>
<evidence type="ECO:0000256" key="4">
    <source>
        <dbReference type="ARBA" id="ARBA00023163"/>
    </source>
</evidence>
<evidence type="ECO:0000259" key="7">
    <source>
        <dbReference type="PROSITE" id="PS51032"/>
    </source>
</evidence>
<feature type="domain" description="AP2/ERF" evidence="7">
    <location>
        <begin position="1"/>
        <end position="33"/>
    </location>
</feature>
<evidence type="ECO:0000313" key="9">
    <source>
        <dbReference type="Proteomes" id="UP000006038"/>
    </source>
</evidence>
<keyword evidence="5" id="KW-0539">Nucleus</keyword>
<feature type="region of interest" description="Disordered" evidence="6">
    <location>
        <begin position="36"/>
        <end position="111"/>
    </location>
</feature>
<dbReference type="InterPro" id="IPR036955">
    <property type="entry name" value="AP2/ERF_dom_sf"/>
</dbReference>
<evidence type="ECO:0000256" key="2">
    <source>
        <dbReference type="ARBA" id="ARBA00023015"/>
    </source>
</evidence>
<dbReference type="CDD" id="cd00018">
    <property type="entry name" value="AP2"/>
    <property type="match status" value="1"/>
</dbReference>
<keyword evidence="4" id="KW-0804">Transcription</keyword>
<dbReference type="InterPro" id="IPR016177">
    <property type="entry name" value="DNA-bd_dom_sf"/>
</dbReference>
<dbReference type="Gene3D" id="3.30.730.10">
    <property type="entry name" value="AP2/ERF domain"/>
    <property type="match status" value="1"/>
</dbReference>
<dbReference type="GO" id="GO:0005634">
    <property type="term" value="C:nucleus"/>
    <property type="evidence" value="ECO:0007669"/>
    <property type="project" value="UniProtKB-SubCell"/>
</dbReference>
<dbReference type="SUPFAM" id="SSF54171">
    <property type="entry name" value="DNA-binding domain"/>
    <property type="match status" value="1"/>
</dbReference>
<dbReference type="GO" id="GO:0003677">
    <property type="term" value="F:DNA binding"/>
    <property type="evidence" value="ECO:0007669"/>
    <property type="project" value="UniProtKB-KW"/>
</dbReference>
<dbReference type="PANTHER" id="PTHR31194">
    <property type="entry name" value="SHN SHINE , DNA BINDING / TRANSCRIPTION FACTOR"/>
    <property type="match status" value="1"/>
</dbReference>
<name>J3MBI0_ORYBR</name>
<keyword evidence="2" id="KW-0805">Transcription regulation</keyword>
<dbReference type="AlphaFoldDB" id="J3MBI0"/>
<keyword evidence="3" id="KW-0238">DNA-binding</keyword>
<dbReference type="HOGENOM" id="CLU_1334895_0_0_1"/>
<reference evidence="8" key="2">
    <citation type="submission" date="2013-04" db="UniProtKB">
        <authorList>
            <consortium name="EnsemblPlants"/>
        </authorList>
    </citation>
    <scope>IDENTIFICATION</scope>
</reference>
<dbReference type="SMART" id="SM00380">
    <property type="entry name" value="AP2"/>
    <property type="match status" value="1"/>
</dbReference>
<dbReference type="STRING" id="4533.J3MBI0"/>